<keyword evidence="1" id="KW-1133">Transmembrane helix</keyword>
<proteinExistence type="predicted"/>
<evidence type="ECO:0000256" key="1">
    <source>
        <dbReference type="SAM" id="Phobius"/>
    </source>
</evidence>
<gene>
    <name evidence="2" type="ORF">HQ865_00560</name>
</gene>
<protein>
    <submittedName>
        <fullName evidence="2">Uncharacterized protein</fullName>
    </submittedName>
</protein>
<keyword evidence="3" id="KW-1185">Reference proteome</keyword>
<dbReference type="RefSeq" id="WP_173413013.1">
    <property type="nucleotide sequence ID" value="NZ_CP054139.1"/>
</dbReference>
<dbReference type="Proteomes" id="UP000505355">
    <property type="component" value="Chromosome"/>
</dbReference>
<organism evidence="2 3">
    <name type="scientific">Mucilaginibacter mali</name>
    <dbReference type="NCBI Taxonomy" id="2740462"/>
    <lineage>
        <taxon>Bacteria</taxon>
        <taxon>Pseudomonadati</taxon>
        <taxon>Bacteroidota</taxon>
        <taxon>Sphingobacteriia</taxon>
        <taxon>Sphingobacteriales</taxon>
        <taxon>Sphingobacteriaceae</taxon>
        <taxon>Mucilaginibacter</taxon>
    </lineage>
</organism>
<sequence>MKEKPKVVAEDPFKDLSAYDNKKRKAAIIFAFIGVFIWFMKVMFL</sequence>
<accession>A0A7D4Q572</accession>
<dbReference type="KEGG" id="mmab:HQ865_00560"/>
<dbReference type="AlphaFoldDB" id="A0A7D4Q572"/>
<reference evidence="2 3" key="1">
    <citation type="submission" date="2020-05" db="EMBL/GenBank/DDBJ databases">
        <title>Mucilaginibacter mali sp. nov.</title>
        <authorList>
            <person name="Kim H.S."/>
            <person name="Lee K.C."/>
            <person name="Suh M.K."/>
            <person name="Kim J.-S."/>
            <person name="Han K.-I."/>
            <person name="Eom M.K."/>
            <person name="Shin Y.K."/>
            <person name="Lee J.-S."/>
        </authorList>
    </citation>
    <scope>NUCLEOTIDE SEQUENCE [LARGE SCALE GENOMIC DNA]</scope>
    <source>
        <strain evidence="2 3">G2-14</strain>
    </source>
</reference>
<keyword evidence="1" id="KW-0472">Membrane</keyword>
<feature type="transmembrane region" description="Helical" evidence="1">
    <location>
        <begin position="26"/>
        <end position="44"/>
    </location>
</feature>
<evidence type="ECO:0000313" key="3">
    <source>
        <dbReference type="Proteomes" id="UP000505355"/>
    </source>
</evidence>
<evidence type="ECO:0000313" key="2">
    <source>
        <dbReference type="EMBL" id="QKJ28311.1"/>
    </source>
</evidence>
<keyword evidence="1" id="KW-0812">Transmembrane</keyword>
<dbReference type="EMBL" id="CP054139">
    <property type="protein sequence ID" value="QKJ28311.1"/>
    <property type="molecule type" value="Genomic_DNA"/>
</dbReference>
<name>A0A7D4Q572_9SPHI</name>